<name>A0A103XKA4_CYNCS</name>
<comment type="caution">
    <text evidence="2">The sequence shown here is derived from an EMBL/GenBank/DDBJ whole genome shotgun (WGS) entry which is preliminary data.</text>
</comment>
<feature type="compositionally biased region" description="Pro residues" evidence="1">
    <location>
        <begin position="189"/>
        <end position="199"/>
    </location>
</feature>
<protein>
    <submittedName>
        <fullName evidence="2">Uncharacterized protein</fullName>
    </submittedName>
</protein>
<accession>A0A103XKA4</accession>
<dbReference type="Proteomes" id="UP000243975">
    <property type="component" value="Unassembled WGS sequence"/>
</dbReference>
<dbReference type="EMBL" id="LEKV01004825">
    <property type="protein sequence ID" value="KVH92297.1"/>
    <property type="molecule type" value="Genomic_DNA"/>
</dbReference>
<feature type="compositionally biased region" description="Pro residues" evidence="1">
    <location>
        <begin position="214"/>
        <end position="224"/>
    </location>
</feature>
<reference evidence="2 3" key="1">
    <citation type="journal article" date="2016" name="Sci. Rep.">
        <title>The genome sequence of the outbreeding globe artichoke constructed de novo incorporating a phase-aware low-pass sequencing strategy of F1 progeny.</title>
        <authorList>
            <person name="Scaglione D."/>
            <person name="Reyes-Chin-Wo S."/>
            <person name="Acquadro A."/>
            <person name="Froenicke L."/>
            <person name="Portis E."/>
            <person name="Beitel C."/>
            <person name="Tirone M."/>
            <person name="Mauro R."/>
            <person name="Lo Monaco A."/>
            <person name="Mauromicale G."/>
            <person name="Faccioli P."/>
            <person name="Cattivelli L."/>
            <person name="Rieseberg L."/>
            <person name="Michelmore R."/>
            <person name="Lanteri S."/>
        </authorList>
    </citation>
    <scope>NUCLEOTIDE SEQUENCE [LARGE SCALE GENOMIC DNA]</scope>
    <source>
        <strain evidence="2">2C</strain>
    </source>
</reference>
<proteinExistence type="predicted"/>
<gene>
    <name evidence="2" type="ORF">Ccrd_005670</name>
</gene>
<dbReference type="Gramene" id="KVH92297">
    <property type="protein sequence ID" value="KVH92297"/>
    <property type="gene ID" value="Ccrd_005670"/>
</dbReference>
<evidence type="ECO:0000313" key="3">
    <source>
        <dbReference type="Proteomes" id="UP000243975"/>
    </source>
</evidence>
<sequence>MASISASSSCRSPSFVITATSILSRILHYLAKQSVQYSEYRQRQTFMPLTLSKQIRESFGEPRVLKFNGRLLLHSEDDGVGPTNTDGGVTLAYGFQGVLNLEEMAIRRENRYSSVSGETVDRKSSINSNRLTNDVRSSWQAKKGHQRRNFIGFSKTFHRSSRFHITRKLLFFQNLHTYKLNTRSGSKCAPPPLTPPVLPPQHSRFHTRSGSKCAPPPLTPPVLPPQHSRFHVYHL</sequence>
<feature type="non-terminal residue" evidence="2">
    <location>
        <position position="235"/>
    </location>
</feature>
<evidence type="ECO:0000313" key="2">
    <source>
        <dbReference type="EMBL" id="KVH92297.1"/>
    </source>
</evidence>
<feature type="region of interest" description="Disordered" evidence="1">
    <location>
        <begin position="183"/>
        <end position="225"/>
    </location>
</feature>
<organism evidence="2 3">
    <name type="scientific">Cynara cardunculus var. scolymus</name>
    <name type="common">Globe artichoke</name>
    <name type="synonym">Cynara scolymus</name>
    <dbReference type="NCBI Taxonomy" id="59895"/>
    <lineage>
        <taxon>Eukaryota</taxon>
        <taxon>Viridiplantae</taxon>
        <taxon>Streptophyta</taxon>
        <taxon>Embryophyta</taxon>
        <taxon>Tracheophyta</taxon>
        <taxon>Spermatophyta</taxon>
        <taxon>Magnoliopsida</taxon>
        <taxon>eudicotyledons</taxon>
        <taxon>Gunneridae</taxon>
        <taxon>Pentapetalae</taxon>
        <taxon>asterids</taxon>
        <taxon>campanulids</taxon>
        <taxon>Asterales</taxon>
        <taxon>Asteraceae</taxon>
        <taxon>Carduoideae</taxon>
        <taxon>Cardueae</taxon>
        <taxon>Carduinae</taxon>
        <taxon>Cynara</taxon>
    </lineage>
</organism>
<dbReference type="AlphaFoldDB" id="A0A103XKA4"/>
<keyword evidence="3" id="KW-1185">Reference proteome</keyword>
<evidence type="ECO:0000256" key="1">
    <source>
        <dbReference type="SAM" id="MobiDB-lite"/>
    </source>
</evidence>